<evidence type="ECO:0000256" key="6">
    <source>
        <dbReference type="HAMAP-Rule" id="MF_01110"/>
    </source>
</evidence>
<dbReference type="Pfam" id="PF22698">
    <property type="entry name" value="Semialdhyde_dhC_1"/>
    <property type="match status" value="1"/>
</dbReference>
<dbReference type="InterPro" id="IPR058924">
    <property type="entry name" value="AGPR_dimerisation_dom"/>
</dbReference>
<comment type="function">
    <text evidence="6">Catalyzes the NADPH-dependent reduction of N-acetyl-5-glutamyl phosphate to yield N-acetyl-L-glutamate 5-semialdehyde.</text>
</comment>
<evidence type="ECO:0000313" key="8">
    <source>
        <dbReference type="EMBL" id="HIX94982.1"/>
    </source>
</evidence>
<sequence length="313" mass="32858">MAKYKIFVDGSAGTTGLRIAERLAARPEFVQLTLPEAQRKDPAARAAAINGSDLAFLCLPDAAAREIVPLLRPDVRVLDTSTAHRTAPGWVYGLPELHGTRAALQTAARVAVPGCHATGFIAPVAPLVQSGLLPKTARLCCYSLTGYSGGGKAMIADYEAPRQNPALDAPRPYALALHHKHLPEMRAVAGLDTPPNFVPIVADYYAGMVTMVPLDLAGLGLTPQQVADTLAAYYAGERAVTVHPLGEGTDGGFLASNALARADGLEIFCLASPDGEQMQLISRFDNLGKGSSGAAVQCMNLMLGLDEYAGLNV</sequence>
<dbReference type="PANTHER" id="PTHR32338">
    <property type="entry name" value="N-ACETYL-GAMMA-GLUTAMYL-PHOSPHATE REDUCTASE, CHLOROPLASTIC-RELATED-RELATED"/>
    <property type="match status" value="1"/>
</dbReference>
<evidence type="ECO:0000256" key="2">
    <source>
        <dbReference type="ARBA" id="ARBA00022571"/>
    </source>
</evidence>
<dbReference type="InterPro" id="IPR000534">
    <property type="entry name" value="Semialdehyde_DH_NAD-bd"/>
</dbReference>
<keyword evidence="2 6" id="KW-0055">Arginine biosynthesis</keyword>
<dbReference type="InterPro" id="IPR036291">
    <property type="entry name" value="NAD(P)-bd_dom_sf"/>
</dbReference>
<reference evidence="8" key="1">
    <citation type="journal article" date="2021" name="PeerJ">
        <title>Extensive microbial diversity within the chicken gut microbiome revealed by metagenomics and culture.</title>
        <authorList>
            <person name="Gilroy R."/>
            <person name="Ravi A."/>
            <person name="Getino M."/>
            <person name="Pursley I."/>
            <person name="Horton D.L."/>
            <person name="Alikhan N.F."/>
            <person name="Baker D."/>
            <person name="Gharbi K."/>
            <person name="Hall N."/>
            <person name="Watson M."/>
            <person name="Adriaenssens E.M."/>
            <person name="Foster-Nyarko E."/>
            <person name="Jarju S."/>
            <person name="Secka A."/>
            <person name="Antonio M."/>
            <person name="Oren A."/>
            <person name="Chaudhuri R.R."/>
            <person name="La Ragione R."/>
            <person name="Hildebrand F."/>
            <person name="Pallen M.J."/>
        </authorList>
    </citation>
    <scope>NUCLEOTIDE SEQUENCE</scope>
    <source>
        <strain evidence="8">ChiHecec2B26-7398</strain>
    </source>
</reference>
<comment type="pathway">
    <text evidence="6">Amino-acid biosynthesis; L-arginine biosynthesis; N(2)-acetyl-L-ornithine from L-glutamate: step 3/4.</text>
</comment>
<name>A0A9D1Y1F4_9FIRM</name>
<dbReference type="Gene3D" id="3.40.50.720">
    <property type="entry name" value="NAD(P)-binding Rossmann-like Domain"/>
    <property type="match status" value="1"/>
</dbReference>
<comment type="subcellular location">
    <subcellularLocation>
        <location evidence="6">Cytoplasm</location>
    </subcellularLocation>
</comment>
<dbReference type="GO" id="GO:0006526">
    <property type="term" value="P:L-arginine biosynthetic process"/>
    <property type="evidence" value="ECO:0007669"/>
    <property type="project" value="UniProtKB-UniRule"/>
</dbReference>
<dbReference type="SUPFAM" id="SSF51735">
    <property type="entry name" value="NAD(P)-binding Rossmann-fold domains"/>
    <property type="match status" value="1"/>
</dbReference>
<dbReference type="PANTHER" id="PTHR32338:SF10">
    <property type="entry name" value="N-ACETYL-GAMMA-GLUTAMYL-PHOSPHATE REDUCTASE, CHLOROPLASTIC-RELATED"/>
    <property type="match status" value="1"/>
</dbReference>
<protein>
    <recommendedName>
        <fullName evidence="6">N-acetyl-gamma-glutamyl-phosphate reductase</fullName>
        <shortName evidence="6">AGPR</shortName>
        <ecNumber evidence="6">1.2.1.38</ecNumber>
    </recommendedName>
    <alternativeName>
        <fullName evidence="6">N-acetyl-glutamate semialdehyde dehydrogenase</fullName>
        <shortName evidence="6">NAGSA dehydrogenase</shortName>
    </alternativeName>
</protein>
<evidence type="ECO:0000256" key="3">
    <source>
        <dbReference type="ARBA" id="ARBA00022605"/>
    </source>
</evidence>
<comment type="caution">
    <text evidence="8">The sequence shown here is derived from an EMBL/GenBank/DDBJ whole genome shotgun (WGS) entry which is preliminary data.</text>
</comment>
<evidence type="ECO:0000256" key="1">
    <source>
        <dbReference type="ARBA" id="ARBA00022490"/>
    </source>
</evidence>
<proteinExistence type="inferred from homology"/>
<evidence type="ECO:0000256" key="5">
    <source>
        <dbReference type="ARBA" id="ARBA00023002"/>
    </source>
</evidence>
<keyword evidence="4 6" id="KW-0521">NADP</keyword>
<evidence type="ECO:0000313" key="9">
    <source>
        <dbReference type="Proteomes" id="UP000886751"/>
    </source>
</evidence>
<evidence type="ECO:0000256" key="4">
    <source>
        <dbReference type="ARBA" id="ARBA00022857"/>
    </source>
</evidence>
<evidence type="ECO:0000259" key="7">
    <source>
        <dbReference type="SMART" id="SM00859"/>
    </source>
</evidence>
<gene>
    <name evidence="6 8" type="primary">argC</name>
    <name evidence="8" type="ORF">H9846_05955</name>
</gene>
<dbReference type="GO" id="GO:0003942">
    <property type="term" value="F:N-acetyl-gamma-glutamyl-phosphate reductase activity"/>
    <property type="evidence" value="ECO:0007669"/>
    <property type="project" value="UniProtKB-UniRule"/>
</dbReference>
<dbReference type="SMART" id="SM00859">
    <property type="entry name" value="Semialdhyde_dh"/>
    <property type="match status" value="1"/>
</dbReference>
<feature type="domain" description="Semialdehyde dehydrogenase NAD-binding" evidence="7">
    <location>
        <begin position="5"/>
        <end position="105"/>
    </location>
</feature>
<dbReference type="EC" id="1.2.1.38" evidence="6"/>
<dbReference type="InterPro" id="IPR050085">
    <property type="entry name" value="AGPR"/>
</dbReference>
<dbReference type="InterPro" id="IPR010136">
    <property type="entry name" value="AGPR_type-2"/>
</dbReference>
<comment type="catalytic activity">
    <reaction evidence="6">
        <text>N-acetyl-L-glutamate 5-semialdehyde + phosphate + NADP(+) = N-acetyl-L-glutamyl 5-phosphate + NADPH + H(+)</text>
        <dbReference type="Rhea" id="RHEA:21588"/>
        <dbReference type="ChEBI" id="CHEBI:15378"/>
        <dbReference type="ChEBI" id="CHEBI:29123"/>
        <dbReference type="ChEBI" id="CHEBI:43474"/>
        <dbReference type="ChEBI" id="CHEBI:57783"/>
        <dbReference type="ChEBI" id="CHEBI:57936"/>
        <dbReference type="ChEBI" id="CHEBI:58349"/>
        <dbReference type="EC" id="1.2.1.38"/>
    </reaction>
</comment>
<dbReference type="Pfam" id="PF01118">
    <property type="entry name" value="Semialdhyde_dh"/>
    <property type="match status" value="1"/>
</dbReference>
<dbReference type="CDD" id="cd23935">
    <property type="entry name" value="AGPR_2_C"/>
    <property type="match status" value="1"/>
</dbReference>
<dbReference type="Proteomes" id="UP000886751">
    <property type="component" value="Unassembled WGS sequence"/>
</dbReference>
<keyword evidence="5 6" id="KW-0560">Oxidoreductase</keyword>
<keyword evidence="1 6" id="KW-0963">Cytoplasm</keyword>
<dbReference type="NCBIfam" id="TIGR01851">
    <property type="entry name" value="argC_other"/>
    <property type="match status" value="1"/>
</dbReference>
<dbReference type="AlphaFoldDB" id="A0A9D1Y1F4"/>
<dbReference type="Gene3D" id="3.30.360.10">
    <property type="entry name" value="Dihydrodipicolinate Reductase, domain 2"/>
    <property type="match status" value="1"/>
</dbReference>
<keyword evidence="3 6" id="KW-0028">Amino-acid biosynthesis</keyword>
<dbReference type="EMBL" id="DXEI01000088">
    <property type="protein sequence ID" value="HIX94982.1"/>
    <property type="molecule type" value="Genomic_DNA"/>
</dbReference>
<dbReference type="HAMAP" id="MF_01110">
    <property type="entry name" value="ArgC_type2"/>
    <property type="match status" value="1"/>
</dbReference>
<dbReference type="GO" id="GO:0005737">
    <property type="term" value="C:cytoplasm"/>
    <property type="evidence" value="ECO:0007669"/>
    <property type="project" value="UniProtKB-SubCell"/>
</dbReference>
<organism evidence="8 9">
    <name type="scientific">Candidatus Gemmiger excrementipullorum</name>
    <dbReference type="NCBI Taxonomy" id="2838610"/>
    <lineage>
        <taxon>Bacteria</taxon>
        <taxon>Bacillati</taxon>
        <taxon>Bacillota</taxon>
        <taxon>Clostridia</taxon>
        <taxon>Eubacteriales</taxon>
        <taxon>Gemmiger</taxon>
    </lineage>
</organism>
<reference evidence="8" key="2">
    <citation type="submission" date="2021-04" db="EMBL/GenBank/DDBJ databases">
        <authorList>
            <person name="Gilroy R."/>
        </authorList>
    </citation>
    <scope>NUCLEOTIDE SEQUENCE</scope>
    <source>
        <strain evidence="8">ChiHecec2B26-7398</strain>
    </source>
</reference>
<dbReference type="SUPFAM" id="SSF55347">
    <property type="entry name" value="Glyceraldehyde-3-phosphate dehydrogenase-like, C-terminal domain"/>
    <property type="match status" value="1"/>
</dbReference>
<comment type="similarity">
    <text evidence="6">Belongs to the NAGSA dehydrogenase family. Type 2 subfamily.</text>
</comment>
<dbReference type="GO" id="GO:0051287">
    <property type="term" value="F:NAD binding"/>
    <property type="evidence" value="ECO:0007669"/>
    <property type="project" value="InterPro"/>
</dbReference>
<feature type="active site" evidence="6">
    <location>
        <position position="115"/>
    </location>
</feature>
<accession>A0A9D1Y1F4</accession>